<keyword evidence="1" id="KW-0560">Oxidoreductase</keyword>
<dbReference type="InterPro" id="IPR051691">
    <property type="entry name" value="Metab_Enz_Cyan_OpOx_G3PDH"/>
</dbReference>
<dbReference type="InterPro" id="IPR023753">
    <property type="entry name" value="FAD/NAD-binding_dom"/>
</dbReference>
<dbReference type="SUPFAM" id="SSF51905">
    <property type="entry name" value="FAD/NAD(P)-binding domain"/>
    <property type="match status" value="1"/>
</dbReference>
<dbReference type="STRING" id="1185766.SAMN05216224_101206"/>
<gene>
    <name evidence="4" type="ORF">DL1_06800</name>
</gene>
<evidence type="ECO:0000313" key="5">
    <source>
        <dbReference type="Proteomes" id="UP000027725"/>
    </source>
</evidence>
<dbReference type="GO" id="GO:0016491">
    <property type="term" value="F:oxidoreductase activity"/>
    <property type="evidence" value="ECO:0007669"/>
    <property type="project" value="UniProtKB-KW"/>
</dbReference>
<dbReference type="PIRSF" id="PIRSF037495">
    <property type="entry name" value="Opine_OX_OoxA/HcnB"/>
    <property type="match status" value="1"/>
</dbReference>
<sequence>MSRVLIIGAGPAGICAAQALVAAGLSPVVVDSAARAGGQIYRRPPEGFTRPATTLYGSEAEKARRLHRDFDALVAQKKIAYLPSSTVMALGPGAAEVVGPEGRCTLKFDRLILASGATDRLAPVPGWELPGTYSLGAAQIALKAQGVALGRKIVLAGSGPLLTLLACQLRHAGAEVAAILDTAPMSGQIRHGLAMACARPWVTLRGLRMRLSLGQSYHAAVSLERIDGDSGGVRALHWRDGRGRAHVTACDMVAMGWHLRADTILADLAGASFEWSSDFAQWLPKRDAMLRAGQGIYLAGDGARPLGADGAELSGRLAALACLHDLELSQDDPAPLQRALARMEAFATAMSRAFPWPAEQVRGLPDRAVICRCEGITARALRALAREAGGDANRAKSLSRVGMGRCQGRYCQLAGAEILAATTGRSPAQTGRLRAQSPARPVTVGQWLRRDPRQDHLTVEPDEDRR</sequence>
<dbReference type="InterPro" id="IPR036188">
    <property type="entry name" value="FAD/NAD-bd_sf"/>
</dbReference>
<name>A0A074THW9_9RHOB</name>
<dbReference type="PRINTS" id="PR00411">
    <property type="entry name" value="PNDRDTASEI"/>
</dbReference>
<keyword evidence="5" id="KW-1185">Reference proteome</keyword>
<dbReference type="InterPro" id="IPR017224">
    <property type="entry name" value="Opine_Oxase_asu/HCN_bsu"/>
</dbReference>
<dbReference type="PRINTS" id="PR00368">
    <property type="entry name" value="FADPNR"/>
</dbReference>
<dbReference type="PANTHER" id="PTHR42949">
    <property type="entry name" value="ANAEROBIC GLYCEROL-3-PHOSPHATE DEHYDROGENASE SUBUNIT B"/>
    <property type="match status" value="1"/>
</dbReference>
<reference evidence="4 5" key="1">
    <citation type="submission" date="2014-03" db="EMBL/GenBank/DDBJ databases">
        <title>The draft genome sequence of Thioclava dalianensis DLFJ1-1.</title>
        <authorList>
            <person name="Lai Q."/>
            <person name="Shao Z."/>
        </authorList>
    </citation>
    <scope>NUCLEOTIDE SEQUENCE [LARGE SCALE GENOMIC DNA]</scope>
    <source>
        <strain evidence="4 5">DLFJ1-1</strain>
    </source>
</reference>
<dbReference type="InterPro" id="IPR041117">
    <property type="entry name" value="SoxA_A3"/>
</dbReference>
<dbReference type="Gene3D" id="1.10.10.1100">
    <property type="entry name" value="BFD-like [2Fe-2S]-binding domain"/>
    <property type="match status" value="1"/>
</dbReference>
<protein>
    <submittedName>
        <fullName evidence="4">(2Fe-2S)-binding protein</fullName>
    </submittedName>
</protein>
<feature type="domain" description="FAD/NAD(P)-binding" evidence="2">
    <location>
        <begin position="3"/>
        <end position="303"/>
    </location>
</feature>
<dbReference type="PANTHER" id="PTHR42949:SF3">
    <property type="entry name" value="ANAEROBIC GLYCEROL-3-PHOSPHATE DEHYDROGENASE SUBUNIT B"/>
    <property type="match status" value="1"/>
</dbReference>
<dbReference type="eggNOG" id="COG0446">
    <property type="taxonomic scope" value="Bacteria"/>
</dbReference>
<comment type="caution">
    <text evidence="4">The sequence shown here is derived from an EMBL/GenBank/DDBJ whole genome shotgun (WGS) entry which is preliminary data.</text>
</comment>
<dbReference type="Gene3D" id="3.50.50.60">
    <property type="entry name" value="FAD/NAD(P)-binding domain"/>
    <property type="match status" value="2"/>
</dbReference>
<organism evidence="4 5">
    <name type="scientific">Thioclava dalianensis</name>
    <dbReference type="NCBI Taxonomy" id="1185766"/>
    <lineage>
        <taxon>Bacteria</taxon>
        <taxon>Pseudomonadati</taxon>
        <taxon>Pseudomonadota</taxon>
        <taxon>Alphaproteobacteria</taxon>
        <taxon>Rhodobacterales</taxon>
        <taxon>Paracoccaceae</taxon>
        <taxon>Thioclava</taxon>
    </lineage>
</organism>
<dbReference type="CDD" id="cd19946">
    <property type="entry name" value="GlpA-like_Fer2_BFD-like"/>
    <property type="match status" value="1"/>
</dbReference>
<proteinExistence type="predicted"/>
<accession>A0A074THW9</accession>
<evidence type="ECO:0000259" key="2">
    <source>
        <dbReference type="Pfam" id="PF07992"/>
    </source>
</evidence>
<feature type="domain" description="SoxA A3" evidence="3">
    <location>
        <begin position="370"/>
        <end position="447"/>
    </location>
</feature>
<dbReference type="EMBL" id="JHEH01000002">
    <property type="protein sequence ID" value="KEP71296.1"/>
    <property type="molecule type" value="Genomic_DNA"/>
</dbReference>
<dbReference type="Proteomes" id="UP000027725">
    <property type="component" value="Unassembled WGS sequence"/>
</dbReference>
<dbReference type="Pfam" id="PF07992">
    <property type="entry name" value="Pyr_redox_2"/>
    <property type="match status" value="1"/>
</dbReference>
<evidence type="ECO:0000313" key="4">
    <source>
        <dbReference type="EMBL" id="KEP71296.1"/>
    </source>
</evidence>
<dbReference type="RefSeq" id="WP_038061794.1">
    <property type="nucleotide sequence ID" value="NZ_FOVB01000001.1"/>
</dbReference>
<dbReference type="AlphaFoldDB" id="A0A074THW9"/>
<dbReference type="InterPro" id="IPR041854">
    <property type="entry name" value="BFD-like_2Fe2S-bd_dom_sf"/>
</dbReference>
<evidence type="ECO:0000259" key="3">
    <source>
        <dbReference type="Pfam" id="PF17806"/>
    </source>
</evidence>
<dbReference type="Pfam" id="PF17806">
    <property type="entry name" value="SO_alpha_A3"/>
    <property type="match status" value="1"/>
</dbReference>
<dbReference type="OrthoDB" id="9801699at2"/>
<evidence type="ECO:0000256" key="1">
    <source>
        <dbReference type="ARBA" id="ARBA00023002"/>
    </source>
</evidence>